<dbReference type="SUPFAM" id="SSF53187">
    <property type="entry name" value="Zn-dependent exopeptidases"/>
    <property type="match status" value="1"/>
</dbReference>
<dbReference type="InterPro" id="IPR050072">
    <property type="entry name" value="Peptidase_M20A"/>
</dbReference>
<name>A0A7W4IFM8_9PROT</name>
<organism evidence="1 2">
    <name type="scientific">Gluconacetobacter sacchari</name>
    <dbReference type="NCBI Taxonomy" id="92759"/>
    <lineage>
        <taxon>Bacteria</taxon>
        <taxon>Pseudomonadati</taxon>
        <taxon>Pseudomonadota</taxon>
        <taxon>Alphaproteobacteria</taxon>
        <taxon>Acetobacterales</taxon>
        <taxon>Acetobacteraceae</taxon>
        <taxon>Gluconacetobacter</taxon>
    </lineage>
</organism>
<protein>
    <submittedName>
        <fullName evidence="1">Peptidase M20</fullName>
    </submittedName>
</protein>
<dbReference type="Gene3D" id="3.40.630.10">
    <property type="entry name" value="Zn peptidases"/>
    <property type="match status" value="2"/>
</dbReference>
<sequence>MTDALGHRLDALMDREALRRLVLELCAIPAPQGQEQAAGAYVERWMAREGLRPRRVAAVPDRFHVVGCLGGHAPAQDGARDLLIAAHLDTEGGLPAEEARWCVPPDAAPEEPVAERDGVFTGAAVANDRGPMACFLMAATLIRAAGIRLAGRFHLAACPGEIGPDPIDGHQGVARSGKDVGAAYLLANGGVAPDFMIAAEGTDFAVTTQGAGYAIFRIDLYGTQVFTPLFDATRPLAGHPNPIYRLGETIARLHAWAPDFERRHRYETRWGTTIPKVQIGAVRGGLPHAIGGGTGVCALYVEVGLSAVDRVQDVRREIAAVLEGTGPHDLTCVAYRQGGMADEAAVAPLLDAIATASQGVCGTGLAVADPVYASMWRDHNVFNRAGIPSATFGPRRWRPTLDDFATATLLYARIAIAICGVTPDTEPAR</sequence>
<gene>
    <name evidence="1" type="ORF">HLH48_17725</name>
</gene>
<dbReference type="PANTHER" id="PTHR43808">
    <property type="entry name" value="ACETYLORNITHINE DEACETYLASE"/>
    <property type="match status" value="1"/>
</dbReference>
<evidence type="ECO:0000313" key="1">
    <source>
        <dbReference type="EMBL" id="MBB2161978.1"/>
    </source>
</evidence>
<accession>A0A7W4IFM8</accession>
<dbReference type="AlphaFoldDB" id="A0A7W4IFM8"/>
<dbReference type="EMBL" id="JABEQJ010000028">
    <property type="protein sequence ID" value="MBB2161978.1"/>
    <property type="molecule type" value="Genomic_DNA"/>
</dbReference>
<reference evidence="1 2" key="1">
    <citation type="submission" date="2020-04" db="EMBL/GenBank/DDBJ databases">
        <title>Description of novel Gluconacetobacter.</title>
        <authorList>
            <person name="Sombolestani A."/>
        </authorList>
    </citation>
    <scope>NUCLEOTIDE SEQUENCE [LARGE SCALE GENOMIC DNA]</scope>
    <source>
        <strain evidence="1 2">LMG 19747</strain>
    </source>
</reference>
<dbReference type="RefSeq" id="WP_182998802.1">
    <property type="nucleotide sequence ID" value="NZ_JABEQJ010000028.1"/>
</dbReference>
<comment type="caution">
    <text evidence="1">The sequence shown here is derived from an EMBL/GenBank/DDBJ whole genome shotgun (WGS) entry which is preliminary data.</text>
</comment>
<evidence type="ECO:0000313" key="2">
    <source>
        <dbReference type="Proteomes" id="UP000589085"/>
    </source>
</evidence>
<proteinExistence type="predicted"/>
<dbReference type="Proteomes" id="UP000589085">
    <property type="component" value="Unassembled WGS sequence"/>
</dbReference>